<feature type="compositionally biased region" description="Basic residues" evidence="1">
    <location>
        <begin position="203"/>
        <end position="223"/>
    </location>
</feature>
<dbReference type="AlphaFoldDB" id="A0A6A6XC60"/>
<dbReference type="Proteomes" id="UP000799757">
    <property type="component" value="Unassembled WGS sequence"/>
</dbReference>
<evidence type="ECO:0000313" key="3">
    <source>
        <dbReference type="Proteomes" id="UP000799757"/>
    </source>
</evidence>
<name>A0A6A6XC60_9PLEO</name>
<sequence length="426" mass="46020">MAVWDRVLSRHAIGDHVVKLAKTLRVVWYRDARAVGLRRQNQPRCVSDDGTPPTTTAQASLRPPKSKAHTDTAAAVMDEVFSAAPCAASWPGRHGSEREHGCDGARELDALLMVLLIALQRGHLGEDAGANRPLWAQASRAVTEPSDGLSETANQTAARIGMRGRPARRRRHWPCGPRGLDAAHAQSTVERAEDEAVAVLQRSRARRRTQPQAGRRGRQRGRGRLSERERRDTAGPESPLLAANAPSRPDHHRPPAVSSRRPGRGVAARLDGGSKQLIVAIASTAAKTPSRARKYCGHWQRRCVASQRWPVRGHDDSPPATAACVVLICGGPRTPNSPSIPNHQNASLNTAERDLGPHLNTQRPCCHSSSSKSPATRLCLLLCYLASAQPAASFVPANAPVSCRHRSVAACPKTHPPDSHSQESLL</sequence>
<keyword evidence="3" id="KW-1185">Reference proteome</keyword>
<organism evidence="2 3">
    <name type="scientific">Melanomma pulvis-pyrius CBS 109.77</name>
    <dbReference type="NCBI Taxonomy" id="1314802"/>
    <lineage>
        <taxon>Eukaryota</taxon>
        <taxon>Fungi</taxon>
        <taxon>Dikarya</taxon>
        <taxon>Ascomycota</taxon>
        <taxon>Pezizomycotina</taxon>
        <taxon>Dothideomycetes</taxon>
        <taxon>Pleosporomycetidae</taxon>
        <taxon>Pleosporales</taxon>
        <taxon>Melanommataceae</taxon>
        <taxon>Melanomma</taxon>
    </lineage>
</organism>
<dbReference type="EMBL" id="MU001903">
    <property type="protein sequence ID" value="KAF2794079.1"/>
    <property type="molecule type" value="Genomic_DNA"/>
</dbReference>
<accession>A0A6A6XC60</accession>
<feature type="region of interest" description="Disordered" evidence="1">
    <location>
        <begin position="40"/>
        <end position="70"/>
    </location>
</feature>
<evidence type="ECO:0000256" key="1">
    <source>
        <dbReference type="SAM" id="MobiDB-lite"/>
    </source>
</evidence>
<feature type="compositionally biased region" description="Basic and acidic residues" evidence="1">
    <location>
        <begin position="224"/>
        <end position="234"/>
    </location>
</feature>
<feature type="region of interest" description="Disordered" evidence="1">
    <location>
        <begin position="143"/>
        <end position="271"/>
    </location>
</feature>
<gene>
    <name evidence="2" type="ORF">K505DRAFT_337231</name>
</gene>
<evidence type="ECO:0000313" key="2">
    <source>
        <dbReference type="EMBL" id="KAF2794079.1"/>
    </source>
</evidence>
<proteinExistence type="predicted"/>
<protein>
    <submittedName>
        <fullName evidence="2">Uncharacterized protein</fullName>
    </submittedName>
</protein>
<reference evidence="2" key="1">
    <citation type="journal article" date="2020" name="Stud. Mycol.">
        <title>101 Dothideomycetes genomes: a test case for predicting lifestyles and emergence of pathogens.</title>
        <authorList>
            <person name="Haridas S."/>
            <person name="Albert R."/>
            <person name="Binder M."/>
            <person name="Bloem J."/>
            <person name="Labutti K."/>
            <person name="Salamov A."/>
            <person name="Andreopoulos B."/>
            <person name="Baker S."/>
            <person name="Barry K."/>
            <person name="Bills G."/>
            <person name="Bluhm B."/>
            <person name="Cannon C."/>
            <person name="Castanera R."/>
            <person name="Culley D."/>
            <person name="Daum C."/>
            <person name="Ezra D."/>
            <person name="Gonzalez J."/>
            <person name="Henrissat B."/>
            <person name="Kuo A."/>
            <person name="Liang C."/>
            <person name="Lipzen A."/>
            <person name="Lutzoni F."/>
            <person name="Magnuson J."/>
            <person name="Mondo S."/>
            <person name="Nolan M."/>
            <person name="Ohm R."/>
            <person name="Pangilinan J."/>
            <person name="Park H.-J."/>
            <person name="Ramirez L."/>
            <person name="Alfaro M."/>
            <person name="Sun H."/>
            <person name="Tritt A."/>
            <person name="Yoshinaga Y."/>
            <person name="Zwiers L.-H."/>
            <person name="Turgeon B."/>
            <person name="Goodwin S."/>
            <person name="Spatafora J."/>
            <person name="Crous P."/>
            <person name="Grigoriev I."/>
        </authorList>
    </citation>
    <scope>NUCLEOTIDE SEQUENCE</scope>
    <source>
        <strain evidence="2">CBS 109.77</strain>
    </source>
</reference>